<feature type="compositionally biased region" description="Basic and acidic residues" evidence="1">
    <location>
        <begin position="135"/>
        <end position="144"/>
    </location>
</feature>
<dbReference type="InterPro" id="IPR043502">
    <property type="entry name" value="DNA/RNA_pol_sf"/>
</dbReference>
<accession>A0A803SP74</accession>
<evidence type="ECO:0000313" key="3">
    <source>
        <dbReference type="Proteomes" id="UP000001646"/>
    </source>
</evidence>
<name>A0A803SP74_ANOCA</name>
<reference evidence="2" key="1">
    <citation type="submission" date="2009-12" db="EMBL/GenBank/DDBJ databases">
        <title>The Genome Sequence of Anolis carolinensis (Green Anole Lizard).</title>
        <authorList>
            <consortium name="The Genome Sequencing Platform"/>
            <person name="Di Palma F."/>
            <person name="Alfoldi J."/>
            <person name="Heiman D."/>
            <person name="Young S."/>
            <person name="Grabherr M."/>
            <person name="Johnson J."/>
            <person name="Lander E.S."/>
            <person name="Lindblad-Toh K."/>
        </authorList>
    </citation>
    <scope>NUCLEOTIDE SEQUENCE [LARGE SCALE GENOMIC DNA]</scope>
    <source>
        <strain evidence="2">JBL SC #1</strain>
    </source>
</reference>
<dbReference type="Proteomes" id="UP000001646">
    <property type="component" value="Unplaced"/>
</dbReference>
<feature type="region of interest" description="Disordered" evidence="1">
    <location>
        <begin position="123"/>
        <end position="144"/>
    </location>
</feature>
<dbReference type="GeneTree" id="ENSGT01040000240582"/>
<dbReference type="Gene3D" id="3.10.20.370">
    <property type="match status" value="1"/>
</dbReference>
<evidence type="ECO:0000313" key="2">
    <source>
        <dbReference type="Ensembl" id="ENSACAP00000024764.1"/>
    </source>
</evidence>
<keyword evidence="3" id="KW-1185">Reference proteome</keyword>
<reference evidence="2" key="2">
    <citation type="submission" date="2025-08" db="UniProtKB">
        <authorList>
            <consortium name="Ensembl"/>
        </authorList>
    </citation>
    <scope>IDENTIFICATION</scope>
</reference>
<dbReference type="AlphaFoldDB" id="A0A803SP74"/>
<dbReference type="SUPFAM" id="SSF56672">
    <property type="entry name" value="DNA/RNA polymerases"/>
    <property type="match status" value="1"/>
</dbReference>
<dbReference type="Ensembl" id="ENSACAT00000050345.1">
    <property type="protein sequence ID" value="ENSACAP00000024764.1"/>
    <property type="gene ID" value="ENSACAG00000034630.1"/>
</dbReference>
<proteinExistence type="predicted"/>
<dbReference type="InParanoid" id="A0A803SP74"/>
<protein>
    <submittedName>
        <fullName evidence="2">Uncharacterized protein</fullName>
    </submittedName>
</protein>
<evidence type="ECO:0000256" key="1">
    <source>
        <dbReference type="SAM" id="MobiDB-lite"/>
    </source>
</evidence>
<reference evidence="2" key="3">
    <citation type="submission" date="2025-09" db="UniProtKB">
        <authorList>
            <consortium name="Ensembl"/>
        </authorList>
    </citation>
    <scope>IDENTIFICATION</scope>
</reference>
<organism evidence="2 3">
    <name type="scientific">Anolis carolinensis</name>
    <name type="common">Green anole</name>
    <name type="synonym">American chameleon</name>
    <dbReference type="NCBI Taxonomy" id="28377"/>
    <lineage>
        <taxon>Eukaryota</taxon>
        <taxon>Metazoa</taxon>
        <taxon>Chordata</taxon>
        <taxon>Craniata</taxon>
        <taxon>Vertebrata</taxon>
        <taxon>Euteleostomi</taxon>
        <taxon>Lepidosauria</taxon>
        <taxon>Squamata</taxon>
        <taxon>Bifurcata</taxon>
        <taxon>Unidentata</taxon>
        <taxon>Episquamata</taxon>
        <taxon>Toxicofera</taxon>
        <taxon>Iguania</taxon>
        <taxon>Dactyloidae</taxon>
        <taxon>Anolis</taxon>
    </lineage>
</organism>
<sequence>MSTGTAVGVLTQPLGSWQRPVAYLSKQLDTVARGLPSCLRAVAASVDLIKEANKLTLGQPLTVKPYHLGYQGRITPNICFEVGYLSPHCHIKLILWDFIQLCGRGPRRPSLVVPVEVVGQRERPPQKTFKPGQTHRKENSISII</sequence>